<dbReference type="AlphaFoldDB" id="A0A2P2ITS8"/>
<dbReference type="EMBL" id="GGEC01004162">
    <property type="protein sequence ID" value="MBW84645.1"/>
    <property type="molecule type" value="Transcribed_RNA"/>
</dbReference>
<protein>
    <submittedName>
        <fullName evidence="1">Uncharacterized protein</fullName>
    </submittedName>
</protein>
<proteinExistence type="predicted"/>
<accession>A0A2P2ITS8</accession>
<sequence>MQSNQILPFHLHVIKLTMIQ</sequence>
<evidence type="ECO:0000313" key="1">
    <source>
        <dbReference type="EMBL" id="MBW84645.1"/>
    </source>
</evidence>
<name>A0A2P2ITS8_RHIMU</name>
<organism evidence="1">
    <name type="scientific">Rhizophora mucronata</name>
    <name type="common">Asiatic mangrove</name>
    <dbReference type="NCBI Taxonomy" id="61149"/>
    <lineage>
        <taxon>Eukaryota</taxon>
        <taxon>Viridiplantae</taxon>
        <taxon>Streptophyta</taxon>
        <taxon>Embryophyta</taxon>
        <taxon>Tracheophyta</taxon>
        <taxon>Spermatophyta</taxon>
        <taxon>Magnoliopsida</taxon>
        <taxon>eudicotyledons</taxon>
        <taxon>Gunneridae</taxon>
        <taxon>Pentapetalae</taxon>
        <taxon>rosids</taxon>
        <taxon>fabids</taxon>
        <taxon>Malpighiales</taxon>
        <taxon>Rhizophoraceae</taxon>
        <taxon>Rhizophora</taxon>
    </lineage>
</organism>
<reference evidence="1" key="1">
    <citation type="submission" date="2018-02" db="EMBL/GenBank/DDBJ databases">
        <title>Rhizophora mucronata_Transcriptome.</title>
        <authorList>
            <person name="Meera S.P."/>
            <person name="Sreeshan A."/>
            <person name="Augustine A."/>
        </authorList>
    </citation>
    <scope>NUCLEOTIDE SEQUENCE</scope>
    <source>
        <tissue evidence="1">Leaf</tissue>
    </source>
</reference>